<evidence type="ECO:0000256" key="1">
    <source>
        <dbReference type="SAM" id="Phobius"/>
    </source>
</evidence>
<dbReference type="InParanoid" id="A0A3N7G439"/>
<reference evidence="2 3" key="1">
    <citation type="journal article" date="2006" name="Science">
        <title>The genome of black cottonwood, Populus trichocarpa (Torr. &amp; Gray).</title>
        <authorList>
            <person name="Tuskan G.A."/>
            <person name="Difazio S."/>
            <person name="Jansson S."/>
            <person name="Bohlmann J."/>
            <person name="Grigoriev I."/>
            <person name="Hellsten U."/>
            <person name="Putnam N."/>
            <person name="Ralph S."/>
            <person name="Rombauts S."/>
            <person name="Salamov A."/>
            <person name="Schein J."/>
            <person name="Sterck L."/>
            <person name="Aerts A."/>
            <person name="Bhalerao R.R."/>
            <person name="Bhalerao R.P."/>
            <person name="Blaudez D."/>
            <person name="Boerjan W."/>
            <person name="Brun A."/>
            <person name="Brunner A."/>
            <person name="Busov V."/>
            <person name="Campbell M."/>
            <person name="Carlson J."/>
            <person name="Chalot M."/>
            <person name="Chapman J."/>
            <person name="Chen G.L."/>
            <person name="Cooper D."/>
            <person name="Coutinho P.M."/>
            <person name="Couturier J."/>
            <person name="Covert S."/>
            <person name="Cronk Q."/>
            <person name="Cunningham R."/>
            <person name="Davis J."/>
            <person name="Degroeve S."/>
            <person name="Dejardin A."/>
            <person name="Depamphilis C."/>
            <person name="Detter J."/>
            <person name="Dirks B."/>
            <person name="Dubchak I."/>
            <person name="Duplessis S."/>
            <person name="Ehlting J."/>
            <person name="Ellis B."/>
            <person name="Gendler K."/>
            <person name="Goodstein D."/>
            <person name="Gribskov M."/>
            <person name="Grimwood J."/>
            <person name="Groover A."/>
            <person name="Gunter L."/>
            <person name="Hamberger B."/>
            <person name="Heinze B."/>
            <person name="Helariutta Y."/>
            <person name="Henrissat B."/>
            <person name="Holligan D."/>
            <person name="Holt R."/>
            <person name="Huang W."/>
            <person name="Islam-Faridi N."/>
            <person name="Jones S."/>
            <person name="Jones-Rhoades M."/>
            <person name="Jorgensen R."/>
            <person name="Joshi C."/>
            <person name="Kangasjarvi J."/>
            <person name="Karlsson J."/>
            <person name="Kelleher C."/>
            <person name="Kirkpatrick R."/>
            <person name="Kirst M."/>
            <person name="Kohler A."/>
            <person name="Kalluri U."/>
            <person name="Larimer F."/>
            <person name="Leebens-Mack J."/>
            <person name="Leple J.C."/>
            <person name="Locascio P."/>
            <person name="Lou Y."/>
            <person name="Lucas S."/>
            <person name="Martin F."/>
            <person name="Montanini B."/>
            <person name="Napoli C."/>
            <person name="Nelson D.R."/>
            <person name="Nelson C."/>
            <person name="Nieminen K."/>
            <person name="Nilsson O."/>
            <person name="Pereda V."/>
            <person name="Peter G."/>
            <person name="Philippe R."/>
            <person name="Pilate G."/>
            <person name="Poliakov A."/>
            <person name="Razumovskaya J."/>
            <person name="Richardson P."/>
            <person name="Rinaldi C."/>
            <person name="Ritland K."/>
            <person name="Rouze P."/>
            <person name="Ryaboy D."/>
            <person name="Schmutz J."/>
            <person name="Schrader J."/>
            <person name="Segerman B."/>
            <person name="Shin H."/>
            <person name="Siddiqui A."/>
            <person name="Sterky F."/>
            <person name="Terry A."/>
            <person name="Tsai C.J."/>
            <person name="Uberbacher E."/>
            <person name="Unneberg P."/>
            <person name="Vahala J."/>
            <person name="Wall K."/>
            <person name="Wessler S."/>
            <person name="Yang G."/>
            <person name="Yin T."/>
            <person name="Douglas C."/>
            <person name="Marra M."/>
            <person name="Sandberg G."/>
            <person name="Van de Peer Y."/>
            <person name="Rokhsar D."/>
        </authorList>
    </citation>
    <scope>NUCLEOTIDE SEQUENCE [LARGE SCALE GENOMIC DNA]</scope>
    <source>
        <strain evidence="3">cv. Nisqually</strain>
    </source>
</reference>
<evidence type="ECO:0000313" key="2">
    <source>
        <dbReference type="EMBL" id="RQP01924.1"/>
    </source>
</evidence>
<sequence length="59" mass="6607">MCSSVRSTKLCGIKVNVPQKSPLPAILFFSLPLSIIFTTLKTLQSSVHFLTCEPFKNMY</sequence>
<protein>
    <submittedName>
        <fullName evidence="2">Uncharacterized protein</fullName>
    </submittedName>
</protein>
<dbReference type="AlphaFoldDB" id="A0A3N7G439"/>
<keyword evidence="1" id="KW-0812">Transmembrane</keyword>
<proteinExistence type="predicted"/>
<organism evidence="2 3">
    <name type="scientific">Populus trichocarpa</name>
    <name type="common">Western balsam poplar</name>
    <name type="synonym">Populus balsamifera subsp. trichocarpa</name>
    <dbReference type="NCBI Taxonomy" id="3694"/>
    <lineage>
        <taxon>Eukaryota</taxon>
        <taxon>Viridiplantae</taxon>
        <taxon>Streptophyta</taxon>
        <taxon>Embryophyta</taxon>
        <taxon>Tracheophyta</taxon>
        <taxon>Spermatophyta</taxon>
        <taxon>Magnoliopsida</taxon>
        <taxon>eudicotyledons</taxon>
        <taxon>Gunneridae</taxon>
        <taxon>Pentapetalae</taxon>
        <taxon>rosids</taxon>
        <taxon>fabids</taxon>
        <taxon>Malpighiales</taxon>
        <taxon>Salicaceae</taxon>
        <taxon>Saliceae</taxon>
        <taxon>Populus</taxon>
    </lineage>
</organism>
<gene>
    <name evidence="2" type="ORF">POPTR_017G043750</name>
</gene>
<dbReference type="Proteomes" id="UP000006729">
    <property type="component" value="Chromosome 17"/>
</dbReference>
<keyword evidence="1" id="KW-1133">Transmembrane helix</keyword>
<dbReference type="EMBL" id="CM009306">
    <property type="protein sequence ID" value="RQP01924.1"/>
    <property type="molecule type" value="Genomic_DNA"/>
</dbReference>
<name>A0A3N7G439_POPTR</name>
<evidence type="ECO:0000313" key="3">
    <source>
        <dbReference type="Proteomes" id="UP000006729"/>
    </source>
</evidence>
<accession>A0A3N7G439</accession>
<feature type="transmembrane region" description="Helical" evidence="1">
    <location>
        <begin position="21"/>
        <end position="40"/>
    </location>
</feature>
<keyword evidence="3" id="KW-1185">Reference proteome</keyword>
<keyword evidence="1" id="KW-0472">Membrane</keyword>